<dbReference type="NCBIfam" id="NF004283">
    <property type="entry name" value="PRK05692.1"/>
    <property type="match status" value="1"/>
</dbReference>
<protein>
    <recommendedName>
        <fullName evidence="3">hydroxymethylglutaryl-CoA lyase</fullName>
        <ecNumber evidence="3">4.1.3.4</ecNumber>
    </recommendedName>
</protein>
<dbReference type="AlphaFoldDB" id="A0A8J4BTN8"/>
<dbReference type="InterPro" id="IPR043594">
    <property type="entry name" value="HMGL"/>
</dbReference>
<dbReference type="InterPro" id="IPR000891">
    <property type="entry name" value="PYR_CT"/>
</dbReference>
<dbReference type="GO" id="GO:0046951">
    <property type="term" value="P:ketone body biosynthetic process"/>
    <property type="evidence" value="ECO:0007669"/>
    <property type="project" value="TreeGrafter"/>
</dbReference>
<comment type="similarity">
    <text evidence="2">Belongs to the HMG-CoA lyase family.</text>
</comment>
<dbReference type="InterPro" id="IPR000138">
    <property type="entry name" value="HMG_CoA_lyase_AS"/>
</dbReference>
<name>A0A8J4BTN8_9CHLO</name>
<evidence type="ECO:0000313" key="8">
    <source>
        <dbReference type="EMBL" id="GIL65195.1"/>
    </source>
</evidence>
<organism evidence="8 9">
    <name type="scientific">Volvox africanus</name>
    <dbReference type="NCBI Taxonomy" id="51714"/>
    <lineage>
        <taxon>Eukaryota</taxon>
        <taxon>Viridiplantae</taxon>
        <taxon>Chlorophyta</taxon>
        <taxon>core chlorophytes</taxon>
        <taxon>Chlorophyceae</taxon>
        <taxon>CS clade</taxon>
        <taxon>Chlamydomonadales</taxon>
        <taxon>Volvocaceae</taxon>
        <taxon>Volvox</taxon>
    </lineage>
</organism>
<dbReference type="SUPFAM" id="SSF51569">
    <property type="entry name" value="Aldolase"/>
    <property type="match status" value="1"/>
</dbReference>
<dbReference type="EMBL" id="BNCO01000073">
    <property type="protein sequence ID" value="GIL65195.1"/>
    <property type="molecule type" value="Genomic_DNA"/>
</dbReference>
<dbReference type="CDD" id="cd07938">
    <property type="entry name" value="DRE_TIM_HMGL"/>
    <property type="match status" value="1"/>
</dbReference>
<keyword evidence="4" id="KW-0479">Metal-binding</keyword>
<evidence type="ECO:0000256" key="5">
    <source>
        <dbReference type="ARBA" id="ARBA00023239"/>
    </source>
</evidence>
<dbReference type="GO" id="GO:0006552">
    <property type="term" value="P:L-leucine catabolic process"/>
    <property type="evidence" value="ECO:0007669"/>
    <property type="project" value="TreeGrafter"/>
</dbReference>
<keyword evidence="9" id="KW-1185">Reference proteome</keyword>
<feature type="domain" description="Pyruvate carboxyltransferase" evidence="7">
    <location>
        <begin position="92"/>
        <end position="359"/>
    </location>
</feature>
<evidence type="ECO:0000256" key="2">
    <source>
        <dbReference type="ARBA" id="ARBA00009405"/>
    </source>
</evidence>
<gene>
    <name evidence="8" type="ORF">Vafri_18990</name>
</gene>
<dbReference type="PANTHER" id="PTHR42738:SF7">
    <property type="entry name" value="HYDROXYMETHYLGLUTARYL-COA LYASE"/>
    <property type="match status" value="1"/>
</dbReference>
<dbReference type="UniPathway" id="UPA00896">
    <property type="reaction ID" value="UER00863"/>
</dbReference>
<dbReference type="PANTHER" id="PTHR42738">
    <property type="entry name" value="HYDROXYMETHYLGLUTARYL-COA LYASE"/>
    <property type="match status" value="1"/>
</dbReference>
<keyword evidence="5" id="KW-0456">Lyase</keyword>
<dbReference type="FunFam" id="3.20.20.70:FF:000201">
    <property type="entry name" value="Hydroxymethylglutaryl-CoA lyase"/>
    <property type="match status" value="1"/>
</dbReference>
<reference evidence="8" key="1">
    <citation type="journal article" date="2021" name="Proc. Natl. Acad. Sci. U.S.A.">
        <title>Three genomes in the algal genus Volvox reveal the fate of a haploid sex-determining region after a transition to homothallism.</title>
        <authorList>
            <person name="Yamamoto K."/>
            <person name="Hamaji T."/>
            <person name="Kawai-Toyooka H."/>
            <person name="Matsuzaki R."/>
            <person name="Takahashi F."/>
            <person name="Nishimura Y."/>
            <person name="Kawachi M."/>
            <person name="Noguchi H."/>
            <person name="Minakuchi Y."/>
            <person name="Umen J.G."/>
            <person name="Toyoda A."/>
            <person name="Nozaki H."/>
        </authorList>
    </citation>
    <scope>NUCLEOTIDE SEQUENCE</scope>
    <source>
        <strain evidence="8">NIES-3780</strain>
    </source>
</reference>
<comment type="caution">
    <text evidence="8">The sequence shown here is derived from an EMBL/GenBank/DDBJ whole genome shotgun (WGS) entry which is preliminary data.</text>
</comment>
<evidence type="ECO:0000256" key="4">
    <source>
        <dbReference type="ARBA" id="ARBA00022723"/>
    </source>
</evidence>
<accession>A0A8J4BTN8</accession>
<evidence type="ECO:0000256" key="6">
    <source>
        <dbReference type="ARBA" id="ARBA00049877"/>
    </source>
</evidence>
<evidence type="ECO:0000256" key="3">
    <source>
        <dbReference type="ARBA" id="ARBA00012910"/>
    </source>
</evidence>
<proteinExistence type="inferred from homology"/>
<evidence type="ECO:0000313" key="9">
    <source>
        <dbReference type="Proteomes" id="UP000747399"/>
    </source>
</evidence>
<comment type="catalytic activity">
    <reaction evidence="6">
        <text>(3S)-3-hydroxy-3-methylglutaryl-CoA = acetoacetate + acetyl-CoA</text>
        <dbReference type="Rhea" id="RHEA:24404"/>
        <dbReference type="ChEBI" id="CHEBI:13705"/>
        <dbReference type="ChEBI" id="CHEBI:43074"/>
        <dbReference type="ChEBI" id="CHEBI:57288"/>
        <dbReference type="EC" id="4.1.3.4"/>
    </reaction>
</comment>
<dbReference type="Proteomes" id="UP000747399">
    <property type="component" value="Unassembled WGS sequence"/>
</dbReference>
<evidence type="ECO:0000256" key="1">
    <source>
        <dbReference type="ARBA" id="ARBA00005143"/>
    </source>
</evidence>
<sequence length="412" mass="43144">MYWNLPNNHRKSTKKDLVGNSSLWESAMQNLQRFCVTAAAAAAAAANTAPNLNKTLIHRLSQEHASLWPTSLQALLLHSDAATAVGGLPARVTIYEVGPRDGLQNEPKKIPTDVKVTFIDMLTAAGFQKIEATSFVSPKWVPQLGDAKEVMAKIRRDPAVSYPVLVPNMQGLTGALASGCGEVAVFAAASETFSRRNINCSVQESLKRFEKVAADAVAAGARVRGYVSCAVGCPYEGRIDPKAAADVAVALMEMGCYEVSMADTIGVGTPASMEAMLTATLSQLRPDKLAVHCHDTYGMAIANILTALRMGITVVDSSVAGLGGCPYARGATGNVATEDVLYLLDGYGIQHGINMDAVLRASEYISNALGRPNGSRVARALLARRADASDAAASKSSAASVVGPVKPAAVAA</sequence>
<dbReference type="Gene3D" id="3.20.20.70">
    <property type="entry name" value="Aldolase class I"/>
    <property type="match status" value="1"/>
</dbReference>
<dbReference type="EC" id="4.1.3.4" evidence="3"/>
<dbReference type="PROSITE" id="PS50991">
    <property type="entry name" value="PYR_CT"/>
    <property type="match status" value="1"/>
</dbReference>
<comment type="pathway">
    <text evidence="1">Metabolic intermediate metabolism; (S)-3-hydroxy-3-methylglutaryl-CoA degradation; acetoacetate from (S)-3-hydroxy-3-methylglutaryl-CoA: step 1/1.</text>
</comment>
<dbReference type="Pfam" id="PF00682">
    <property type="entry name" value="HMGL-like"/>
    <property type="match status" value="1"/>
</dbReference>
<dbReference type="GO" id="GO:0046872">
    <property type="term" value="F:metal ion binding"/>
    <property type="evidence" value="ECO:0007669"/>
    <property type="project" value="UniProtKB-KW"/>
</dbReference>
<dbReference type="InterPro" id="IPR013785">
    <property type="entry name" value="Aldolase_TIM"/>
</dbReference>
<dbReference type="PROSITE" id="PS01062">
    <property type="entry name" value="HMG_COA_LYASE"/>
    <property type="match status" value="1"/>
</dbReference>
<evidence type="ECO:0000259" key="7">
    <source>
        <dbReference type="PROSITE" id="PS50991"/>
    </source>
</evidence>
<dbReference type="GO" id="GO:0004419">
    <property type="term" value="F:hydroxymethylglutaryl-CoA lyase activity"/>
    <property type="evidence" value="ECO:0007669"/>
    <property type="project" value="UniProtKB-EC"/>
</dbReference>